<accession>A0ABU6W8I3</accession>
<comment type="caution">
    <text evidence="1">The sequence shown here is derived from an EMBL/GenBank/DDBJ whole genome shotgun (WGS) entry which is preliminary data.</text>
</comment>
<organism evidence="1 2">
    <name type="scientific">Stylosanthes scabra</name>
    <dbReference type="NCBI Taxonomy" id="79078"/>
    <lineage>
        <taxon>Eukaryota</taxon>
        <taxon>Viridiplantae</taxon>
        <taxon>Streptophyta</taxon>
        <taxon>Embryophyta</taxon>
        <taxon>Tracheophyta</taxon>
        <taxon>Spermatophyta</taxon>
        <taxon>Magnoliopsida</taxon>
        <taxon>eudicotyledons</taxon>
        <taxon>Gunneridae</taxon>
        <taxon>Pentapetalae</taxon>
        <taxon>rosids</taxon>
        <taxon>fabids</taxon>
        <taxon>Fabales</taxon>
        <taxon>Fabaceae</taxon>
        <taxon>Papilionoideae</taxon>
        <taxon>50 kb inversion clade</taxon>
        <taxon>dalbergioids sensu lato</taxon>
        <taxon>Dalbergieae</taxon>
        <taxon>Pterocarpus clade</taxon>
        <taxon>Stylosanthes</taxon>
    </lineage>
</organism>
<reference evidence="1 2" key="1">
    <citation type="journal article" date="2023" name="Plants (Basel)">
        <title>Bridging the Gap: Combining Genomics and Transcriptomics Approaches to Understand Stylosanthes scabra, an Orphan Legume from the Brazilian Caatinga.</title>
        <authorList>
            <person name="Ferreira-Neto J.R.C."/>
            <person name="da Silva M.D."/>
            <person name="Binneck E."/>
            <person name="de Melo N.F."/>
            <person name="da Silva R.H."/>
            <person name="de Melo A.L.T.M."/>
            <person name="Pandolfi V."/>
            <person name="Bustamante F.O."/>
            <person name="Brasileiro-Vidal A.C."/>
            <person name="Benko-Iseppon A.M."/>
        </authorList>
    </citation>
    <scope>NUCLEOTIDE SEQUENCE [LARGE SCALE GENOMIC DNA]</scope>
    <source>
        <tissue evidence="1">Leaves</tissue>
    </source>
</reference>
<proteinExistence type="predicted"/>
<evidence type="ECO:0000313" key="1">
    <source>
        <dbReference type="EMBL" id="MED6181510.1"/>
    </source>
</evidence>
<dbReference type="Proteomes" id="UP001341840">
    <property type="component" value="Unassembled WGS sequence"/>
</dbReference>
<protein>
    <submittedName>
        <fullName evidence="1">Uncharacterized protein</fullName>
    </submittedName>
</protein>
<gene>
    <name evidence="1" type="ORF">PIB30_019937</name>
</gene>
<keyword evidence="2" id="KW-1185">Reference proteome</keyword>
<evidence type="ECO:0000313" key="2">
    <source>
        <dbReference type="Proteomes" id="UP001341840"/>
    </source>
</evidence>
<name>A0ABU6W8I3_9FABA</name>
<sequence length="249" mass="27993">MGVIGTMLVRPVAYCLLNIFPPNQFKFKIFWVEGDEHVRAMFDLHHRYGSREVMELLTEMQTVHGDVVGPSSSAGGVVGVIPCSLIHYAAPELSTQMELNSDDDSDEDFVISYTDDSSESSDDAEFVLESQSRHEFLLPAPAPILDLSSANSHLDTLHLDGMEEELRDGFCGGGDDYDVDDGQELRVGHRFSTRKDVHLRVKNYNIRRVSEYRVVELDPYKEVRRFGGPHDCLAPFMSSDHAQLDGRLN</sequence>
<dbReference type="EMBL" id="JASCZI010181305">
    <property type="protein sequence ID" value="MED6181510.1"/>
    <property type="molecule type" value="Genomic_DNA"/>
</dbReference>